<dbReference type="Pfam" id="PF02903">
    <property type="entry name" value="Alpha-amylase_N"/>
    <property type="match status" value="1"/>
</dbReference>
<dbReference type="RefSeq" id="WP_315343083.1">
    <property type="nucleotide sequence ID" value="NZ_JAVDZE010000005.1"/>
</dbReference>
<dbReference type="GO" id="GO:0005975">
    <property type="term" value="P:carbohydrate metabolic process"/>
    <property type="evidence" value="ECO:0007669"/>
    <property type="project" value="InterPro"/>
</dbReference>
<reference evidence="4 5" key="1">
    <citation type="submission" date="2023-08" db="EMBL/GenBank/DDBJ databases">
        <title>Draft genome sequence of Thermococcus waiotapuensis WT1T, a thermophilic sulphur-dependent archaeon from order Thermococcales.</title>
        <authorList>
            <person name="Manners S.H."/>
            <person name="Carere C.R."/>
            <person name="Dhami M.K."/>
            <person name="Dobson R.C.J."/>
            <person name="Stott M.B."/>
        </authorList>
    </citation>
    <scope>NUCLEOTIDE SEQUENCE [LARGE SCALE GENOMIC DNA]</scope>
    <source>
        <strain evidence="4 5">WT1</strain>
    </source>
</reference>
<dbReference type="InterPro" id="IPR006047">
    <property type="entry name" value="GH13_cat_dom"/>
</dbReference>
<evidence type="ECO:0000256" key="1">
    <source>
        <dbReference type="ARBA" id="ARBA00022801"/>
    </source>
</evidence>
<dbReference type="InterPro" id="IPR013780">
    <property type="entry name" value="Glyco_hydro_b"/>
</dbReference>
<gene>
    <name evidence="4" type="ORF">RBI02_08840</name>
</gene>
<comment type="caution">
    <text evidence="4">The sequence shown here is derived from an EMBL/GenBank/DDBJ whole genome shotgun (WGS) entry which is preliminary data.</text>
</comment>
<dbReference type="GO" id="GO:0004553">
    <property type="term" value="F:hydrolase activity, hydrolyzing O-glycosyl compounds"/>
    <property type="evidence" value="ECO:0007669"/>
    <property type="project" value="InterPro"/>
</dbReference>
<feature type="domain" description="Glycosyl hydrolase family 13 catalytic" evidence="3">
    <location>
        <begin position="212"/>
        <end position="578"/>
    </location>
</feature>
<dbReference type="Gene3D" id="2.60.40.10">
    <property type="entry name" value="Immunoglobulins"/>
    <property type="match status" value="2"/>
</dbReference>
<dbReference type="PANTHER" id="PTHR10357">
    <property type="entry name" value="ALPHA-AMYLASE FAMILY MEMBER"/>
    <property type="match status" value="1"/>
</dbReference>
<keyword evidence="2" id="KW-0326">Glycosidase</keyword>
<dbReference type="InterPro" id="IPR013783">
    <property type="entry name" value="Ig-like_fold"/>
</dbReference>
<dbReference type="PANTHER" id="PTHR10357:SF210">
    <property type="entry name" value="MALTODEXTRIN GLUCOSIDASE"/>
    <property type="match status" value="1"/>
</dbReference>
<keyword evidence="1" id="KW-0378">Hydrolase</keyword>
<protein>
    <submittedName>
        <fullName evidence="4">Alpha amylase N-terminal ig-like domain-containing protein</fullName>
    </submittedName>
</protein>
<dbReference type="Gene3D" id="2.60.40.1180">
    <property type="entry name" value="Golgi alpha-mannosidase II"/>
    <property type="match status" value="1"/>
</dbReference>
<name>A0AAE4NWK8_9EURY</name>
<organism evidence="4 5">
    <name type="scientific">Thermococcus waiotapuensis</name>
    <dbReference type="NCBI Taxonomy" id="90909"/>
    <lineage>
        <taxon>Archaea</taxon>
        <taxon>Methanobacteriati</taxon>
        <taxon>Methanobacteriota</taxon>
        <taxon>Thermococci</taxon>
        <taxon>Thermococcales</taxon>
        <taxon>Thermococcaceae</taxon>
        <taxon>Thermococcus</taxon>
    </lineage>
</organism>
<dbReference type="AlphaFoldDB" id="A0AAE4NWK8"/>
<evidence type="ECO:0000259" key="3">
    <source>
        <dbReference type="SMART" id="SM00642"/>
    </source>
</evidence>
<dbReference type="Proteomes" id="UP001245683">
    <property type="component" value="Unassembled WGS sequence"/>
</dbReference>
<evidence type="ECO:0000313" key="5">
    <source>
        <dbReference type="Proteomes" id="UP001245683"/>
    </source>
</evidence>
<dbReference type="InterPro" id="IPR004185">
    <property type="entry name" value="Glyco_hydro_13_lg-like_dom"/>
</dbReference>
<dbReference type="Gene3D" id="3.20.20.80">
    <property type="entry name" value="Glycosidases"/>
    <property type="match status" value="1"/>
</dbReference>
<sequence>MYKTFGFVEDPYFGRLAEVEFSISAGNEKYAYLLGSFNAFNEGSFRMNRSGNRWTVRVLLPEGLWRYAFSLGGRFELDPENPERENYRRPAYKFEREVSIAEIAGDDEVYHSPALLYLYHFAGRTHFILRGKRGVVRSAVLAVNGEKTDMWKKAEDGLFEYYEAVLWQEPAELEYYFLVETTSGSLKKLGPFRAVPNELEAPSWPLESVFYQIMPDRFAVGIQEKRLPLEGELFHGGDLKGIVEHVDHLKGLGVNALYLTPIFESMTYHGYDIIDYYHVARRLGGDEAFEELVKALKERGIKLVLDGVFHHTSFFHPFFLDVVKNGEKSQYKDFYRVTGFPVVSSEFLELLGSDLPWIEKHKALKSLNWNYESFFSVWLMPRLNHENPKVVDFIADVMESWLERGADGWRLDVAHGVPPSLWRDVRKRLPKEAYLFGEVMDDGRPWLFDVFHGVMNYLLYDAILRFFAFEEIKAEEFLNELNLLSAYYGPAEYFTYNFLDNHDTERFIDLVNGDGKRYLCALAFLMTYKGIPAIFYGDEIGLKGSGEGMSAGRTPMPWKEELWDEETLQKVRKLIDFRRSLAPLSRGDFRVVAAGDRWFAYKRVLGAEEVFVAINCSGEEVKLTYGGKSLPGVPPTSALLMYKSVIEVL</sequence>
<dbReference type="CDD" id="cd02857">
    <property type="entry name" value="E_set_CDase_PDE_N"/>
    <property type="match status" value="1"/>
</dbReference>
<dbReference type="SUPFAM" id="SSF51011">
    <property type="entry name" value="Glycosyl hydrolase domain"/>
    <property type="match status" value="1"/>
</dbReference>
<dbReference type="InterPro" id="IPR014756">
    <property type="entry name" value="Ig_E-set"/>
</dbReference>
<proteinExistence type="predicted"/>
<keyword evidence="5" id="KW-1185">Reference proteome</keyword>
<dbReference type="InterPro" id="IPR017853">
    <property type="entry name" value="GH"/>
</dbReference>
<dbReference type="EMBL" id="JAVDZE010000005">
    <property type="protein sequence ID" value="MDV3104636.1"/>
    <property type="molecule type" value="Genomic_DNA"/>
</dbReference>
<dbReference type="CDD" id="cd11338">
    <property type="entry name" value="AmyAc_CMD"/>
    <property type="match status" value="1"/>
</dbReference>
<evidence type="ECO:0000256" key="2">
    <source>
        <dbReference type="ARBA" id="ARBA00023295"/>
    </source>
</evidence>
<dbReference type="SMART" id="SM00642">
    <property type="entry name" value="Aamy"/>
    <property type="match status" value="1"/>
</dbReference>
<dbReference type="Pfam" id="PF00128">
    <property type="entry name" value="Alpha-amylase"/>
    <property type="match status" value="1"/>
</dbReference>
<dbReference type="SUPFAM" id="SSF51445">
    <property type="entry name" value="(Trans)glycosidases"/>
    <property type="match status" value="1"/>
</dbReference>
<accession>A0AAE4NWK8</accession>
<evidence type="ECO:0000313" key="4">
    <source>
        <dbReference type="EMBL" id="MDV3104636.1"/>
    </source>
</evidence>
<dbReference type="SUPFAM" id="SSF81296">
    <property type="entry name" value="E set domains"/>
    <property type="match status" value="2"/>
</dbReference>